<proteinExistence type="predicted"/>
<accession>A0A511MA86</accession>
<keyword evidence="2" id="KW-1185">Reference proteome</keyword>
<evidence type="ECO:0000313" key="2">
    <source>
        <dbReference type="Proteomes" id="UP000321424"/>
    </source>
</evidence>
<gene>
    <name evidence="1" type="ORF">NN4_21030</name>
</gene>
<comment type="caution">
    <text evidence="1">The sequence shown here is derived from an EMBL/GenBank/DDBJ whole genome shotgun (WGS) entry which is preliminary data.</text>
</comment>
<protein>
    <submittedName>
        <fullName evidence="1">Uncharacterized protein</fullName>
    </submittedName>
</protein>
<sequence length="63" mass="6960">MGNCADGTVQRTLAEGIDMVRLASEPDDVPLKSNAARGYWFVRVTRRWLGKPAAEARLSVLRS</sequence>
<evidence type="ECO:0000313" key="1">
    <source>
        <dbReference type="EMBL" id="GEM37584.1"/>
    </source>
</evidence>
<name>A0A511MA86_9NOCA</name>
<dbReference type="AlphaFoldDB" id="A0A511MA86"/>
<reference evidence="1 2" key="1">
    <citation type="submission" date="2019-07" db="EMBL/GenBank/DDBJ databases">
        <title>Whole genome shotgun sequence of Nocardia ninae NBRC 108245.</title>
        <authorList>
            <person name="Hosoyama A."/>
            <person name="Uohara A."/>
            <person name="Ohji S."/>
            <person name="Ichikawa N."/>
        </authorList>
    </citation>
    <scope>NUCLEOTIDE SEQUENCE [LARGE SCALE GENOMIC DNA]</scope>
    <source>
        <strain evidence="1 2">NBRC 108245</strain>
    </source>
</reference>
<dbReference type="Proteomes" id="UP000321424">
    <property type="component" value="Unassembled WGS sequence"/>
</dbReference>
<dbReference type="EMBL" id="BJXA01000010">
    <property type="protein sequence ID" value="GEM37584.1"/>
    <property type="molecule type" value="Genomic_DNA"/>
</dbReference>
<organism evidence="1 2">
    <name type="scientific">Nocardia ninae NBRC 108245</name>
    <dbReference type="NCBI Taxonomy" id="1210091"/>
    <lineage>
        <taxon>Bacteria</taxon>
        <taxon>Bacillati</taxon>
        <taxon>Actinomycetota</taxon>
        <taxon>Actinomycetes</taxon>
        <taxon>Mycobacteriales</taxon>
        <taxon>Nocardiaceae</taxon>
        <taxon>Nocardia</taxon>
    </lineage>
</organism>